<dbReference type="PANTHER" id="PTHR30404">
    <property type="entry name" value="N-ACETYLMURAMOYL-L-ALANINE AMIDASE"/>
    <property type="match status" value="1"/>
</dbReference>
<sequence length="771" mass="87190">MKRKMVTMALAMIFFVNILAVGVHATGDKLYIQYDGAIHRYKGPFVKLLMDGEEIKTGDMPAIIITEVIEGKSYARTLVPVREICESAPLGAAVEWNGQKQEVYISYKDKFIVLKINDKKATVNNEEVVLDVPAKIIKDVNKEHGKTMVPLRFVIETFGYDVKWDGATSTAVMTKPIIDHPDPEPDKDPDENPDTNPDTDPDKDPDDNQDPDIDPGESLDTLTSSTAKKPLPTALKDQPIDWMVSDEELKEISDTYTESIVKKELHPTTAIKSVEFKEETFKKYFTIKASSAITNAKKIYWNNKLIIDIENAKWDMTTYEQIFDNNPVITGVRSSQFSLNPDITRVVFDLKGEGYKFDVALSDDRQSIQVTVMRNTIYGMHLGQNDQGDFIKVYGVKSPDVKAFRLSHPDRIVFDLPNTTSLLSTLTSEAMGQYVKTIRTAQFNKETTRVVVETDGQADFDITQTGQGLTMIQILEPSYSNIQYTNLDNPTIVLEKNGATMDLNKVSYMDDYLKKENTISLPGDYSKLFGKGNIKVNDGIIDSIDVYNNNGKTQLHIKANHIYEFRIRQDEENIYLKAYRPKELYSQIVVVDPGHGADDPGANCNGLFEKDVNLDMVMYAKKHLDQHDDIKVYYTRLDDTYPTLGERAQLANDIEADFFVSVHNNSFGTKAHGTETYYLSYSDTEGLNAYELADIFHDSLIKELDTYDRGTKKGNFLVLRETDMPAVLLEVAFLSNTEDAKRLKSEVFKKKSGLAIYNSIVETFKRFPTGR</sequence>
<dbReference type="Pfam" id="PF07833">
    <property type="entry name" value="Cu_amine_oxidN1"/>
    <property type="match status" value="1"/>
</dbReference>
<evidence type="ECO:0000313" key="4">
    <source>
        <dbReference type="EMBL" id="QUI21729.1"/>
    </source>
</evidence>
<name>A0A8J8MHJ1_9FIRM</name>
<dbReference type="Gene3D" id="3.30.457.10">
    <property type="entry name" value="Copper amine oxidase-like, N-terminal domain"/>
    <property type="match status" value="1"/>
</dbReference>
<dbReference type="InterPro" id="IPR036582">
    <property type="entry name" value="Mao_N_sf"/>
</dbReference>
<reference evidence="4" key="1">
    <citation type="submission" date="2020-07" db="EMBL/GenBank/DDBJ databases">
        <title>Vallitalea pronyensis genome.</title>
        <authorList>
            <person name="Postec A."/>
        </authorList>
    </citation>
    <scope>NUCLEOTIDE SEQUENCE</scope>
    <source>
        <strain evidence="4">FatNI3</strain>
    </source>
</reference>
<dbReference type="AlphaFoldDB" id="A0A8J8MHJ1"/>
<dbReference type="Pfam" id="PF11741">
    <property type="entry name" value="AMIN"/>
    <property type="match status" value="2"/>
</dbReference>
<protein>
    <submittedName>
        <fullName evidence="4">N-acetylmuramoyl-L-alanine amidase</fullName>
    </submittedName>
</protein>
<dbReference type="RefSeq" id="WP_212697200.1">
    <property type="nucleotide sequence ID" value="NZ_CP058649.1"/>
</dbReference>
<dbReference type="Proteomes" id="UP000683246">
    <property type="component" value="Chromosome"/>
</dbReference>
<keyword evidence="1" id="KW-0378">Hydrolase</keyword>
<evidence type="ECO:0000313" key="5">
    <source>
        <dbReference type="Proteomes" id="UP000683246"/>
    </source>
</evidence>
<dbReference type="GO" id="GO:0008745">
    <property type="term" value="F:N-acetylmuramoyl-L-alanine amidase activity"/>
    <property type="evidence" value="ECO:0007669"/>
    <property type="project" value="InterPro"/>
</dbReference>
<gene>
    <name evidence="4" type="ORF">HZI73_05200</name>
</gene>
<dbReference type="InterPro" id="IPR021731">
    <property type="entry name" value="AMIN_dom"/>
</dbReference>
<dbReference type="InterPro" id="IPR012854">
    <property type="entry name" value="Cu_amine_oxidase-like_N"/>
</dbReference>
<feature type="compositionally biased region" description="Basic and acidic residues" evidence="2">
    <location>
        <begin position="177"/>
        <end position="186"/>
    </location>
</feature>
<dbReference type="Gene3D" id="3.40.630.40">
    <property type="entry name" value="Zn-dependent exopeptidases"/>
    <property type="match status" value="1"/>
</dbReference>
<dbReference type="Pfam" id="PF01520">
    <property type="entry name" value="Amidase_3"/>
    <property type="match status" value="1"/>
</dbReference>
<keyword evidence="5" id="KW-1185">Reference proteome</keyword>
<evidence type="ECO:0000256" key="2">
    <source>
        <dbReference type="SAM" id="MobiDB-lite"/>
    </source>
</evidence>
<feature type="domain" description="MurNAc-LAA" evidence="3">
    <location>
        <begin position="648"/>
        <end position="761"/>
    </location>
</feature>
<dbReference type="SUPFAM" id="SSF55383">
    <property type="entry name" value="Copper amine oxidase, domain N"/>
    <property type="match status" value="1"/>
</dbReference>
<dbReference type="PANTHER" id="PTHR30404:SF0">
    <property type="entry name" value="N-ACETYLMURAMOYL-L-ALANINE AMIDASE AMIC"/>
    <property type="match status" value="1"/>
</dbReference>
<dbReference type="KEGG" id="vpy:HZI73_05200"/>
<dbReference type="GO" id="GO:0030288">
    <property type="term" value="C:outer membrane-bounded periplasmic space"/>
    <property type="evidence" value="ECO:0007669"/>
    <property type="project" value="TreeGrafter"/>
</dbReference>
<feature type="region of interest" description="Disordered" evidence="2">
    <location>
        <begin position="175"/>
        <end position="232"/>
    </location>
</feature>
<dbReference type="EMBL" id="CP058649">
    <property type="protein sequence ID" value="QUI21729.1"/>
    <property type="molecule type" value="Genomic_DNA"/>
</dbReference>
<accession>A0A8J8MHJ1</accession>
<feature type="compositionally biased region" description="Acidic residues" evidence="2">
    <location>
        <begin position="187"/>
        <end position="217"/>
    </location>
</feature>
<proteinExistence type="predicted"/>
<evidence type="ECO:0000259" key="3">
    <source>
        <dbReference type="SMART" id="SM00646"/>
    </source>
</evidence>
<evidence type="ECO:0000256" key="1">
    <source>
        <dbReference type="ARBA" id="ARBA00022801"/>
    </source>
</evidence>
<dbReference type="SUPFAM" id="SSF53187">
    <property type="entry name" value="Zn-dependent exopeptidases"/>
    <property type="match status" value="1"/>
</dbReference>
<dbReference type="GO" id="GO:0009253">
    <property type="term" value="P:peptidoglycan catabolic process"/>
    <property type="evidence" value="ECO:0007669"/>
    <property type="project" value="InterPro"/>
</dbReference>
<dbReference type="SMART" id="SM00646">
    <property type="entry name" value="Ami_3"/>
    <property type="match status" value="1"/>
</dbReference>
<dbReference type="InterPro" id="IPR002508">
    <property type="entry name" value="MurNAc-LAA_cat"/>
</dbReference>
<dbReference type="Gene3D" id="2.60.40.3500">
    <property type="match status" value="1"/>
</dbReference>
<dbReference type="CDD" id="cd02696">
    <property type="entry name" value="MurNAc-LAA"/>
    <property type="match status" value="1"/>
</dbReference>
<dbReference type="InterPro" id="IPR050695">
    <property type="entry name" value="N-acetylmuramoyl_amidase_3"/>
</dbReference>
<organism evidence="4 5">
    <name type="scientific">Vallitalea pronyensis</name>
    <dbReference type="NCBI Taxonomy" id="1348613"/>
    <lineage>
        <taxon>Bacteria</taxon>
        <taxon>Bacillati</taxon>
        <taxon>Bacillota</taxon>
        <taxon>Clostridia</taxon>
        <taxon>Lachnospirales</taxon>
        <taxon>Vallitaleaceae</taxon>
        <taxon>Vallitalea</taxon>
    </lineage>
</organism>